<dbReference type="SUPFAM" id="SSF103473">
    <property type="entry name" value="MFS general substrate transporter"/>
    <property type="match status" value="1"/>
</dbReference>
<feature type="transmembrane region" description="Helical" evidence="7">
    <location>
        <begin position="293"/>
        <end position="312"/>
    </location>
</feature>
<feature type="transmembrane region" description="Helical" evidence="7">
    <location>
        <begin position="359"/>
        <end position="378"/>
    </location>
</feature>
<reference evidence="9 10" key="1">
    <citation type="journal article" date="2016" name="Proc. Natl. Acad. Sci. U.S.A.">
        <title>Comparative genomics of biotechnologically important yeasts.</title>
        <authorList>
            <person name="Riley R."/>
            <person name="Haridas S."/>
            <person name="Wolfe K.H."/>
            <person name="Lopes M.R."/>
            <person name="Hittinger C.T."/>
            <person name="Goeker M."/>
            <person name="Salamov A.A."/>
            <person name="Wisecaver J.H."/>
            <person name="Long T.M."/>
            <person name="Calvey C.H."/>
            <person name="Aerts A.L."/>
            <person name="Barry K.W."/>
            <person name="Choi C."/>
            <person name="Clum A."/>
            <person name="Coughlan A.Y."/>
            <person name="Deshpande S."/>
            <person name="Douglass A.P."/>
            <person name="Hanson S.J."/>
            <person name="Klenk H.-P."/>
            <person name="LaButti K.M."/>
            <person name="Lapidus A."/>
            <person name="Lindquist E.A."/>
            <person name="Lipzen A.M."/>
            <person name="Meier-Kolthoff J.P."/>
            <person name="Ohm R.A."/>
            <person name="Otillar R.P."/>
            <person name="Pangilinan J.L."/>
            <person name="Peng Y."/>
            <person name="Rokas A."/>
            <person name="Rosa C.A."/>
            <person name="Scheuner C."/>
            <person name="Sibirny A.A."/>
            <person name="Slot J.C."/>
            <person name="Stielow J.B."/>
            <person name="Sun H."/>
            <person name="Kurtzman C.P."/>
            <person name="Blackwell M."/>
            <person name="Grigoriev I.V."/>
            <person name="Jeffries T.W."/>
        </authorList>
    </citation>
    <scope>NUCLEOTIDE SEQUENCE [LARGE SCALE GENOMIC DNA]</scope>
    <source>
        <strain evidence="9 10">NRRL Y-11557</strain>
    </source>
</reference>
<accession>A0A1E3PXF2</accession>
<dbReference type="InterPro" id="IPR036259">
    <property type="entry name" value="MFS_trans_sf"/>
</dbReference>
<evidence type="ECO:0000256" key="4">
    <source>
        <dbReference type="ARBA" id="ARBA00022989"/>
    </source>
</evidence>
<feature type="transmembrane region" description="Helical" evidence="7">
    <location>
        <begin position="450"/>
        <end position="470"/>
    </location>
</feature>
<feature type="transmembrane region" description="Helical" evidence="7">
    <location>
        <begin position="128"/>
        <end position="147"/>
    </location>
</feature>
<feature type="transmembrane region" description="Helical" evidence="7">
    <location>
        <begin position="153"/>
        <end position="176"/>
    </location>
</feature>
<dbReference type="GO" id="GO:0022857">
    <property type="term" value="F:transmembrane transporter activity"/>
    <property type="evidence" value="ECO:0007669"/>
    <property type="project" value="InterPro"/>
</dbReference>
<keyword evidence="10" id="KW-1185">Reference proteome</keyword>
<comment type="subcellular location">
    <subcellularLocation>
        <location evidence="1">Membrane</location>
        <topology evidence="1">Multi-pass membrane protein</topology>
    </subcellularLocation>
</comment>
<dbReference type="Proteomes" id="UP000094385">
    <property type="component" value="Unassembled WGS sequence"/>
</dbReference>
<dbReference type="OrthoDB" id="3639251at2759"/>
<dbReference type="AlphaFoldDB" id="A0A1E3PXF2"/>
<evidence type="ECO:0000256" key="6">
    <source>
        <dbReference type="ARBA" id="ARBA00037968"/>
    </source>
</evidence>
<keyword evidence="3 7" id="KW-0812">Transmembrane</keyword>
<feature type="transmembrane region" description="Helical" evidence="7">
    <location>
        <begin position="104"/>
        <end position="121"/>
    </location>
</feature>
<dbReference type="Pfam" id="PF07690">
    <property type="entry name" value="MFS_1"/>
    <property type="match status" value="1"/>
</dbReference>
<evidence type="ECO:0000259" key="8">
    <source>
        <dbReference type="PROSITE" id="PS50850"/>
    </source>
</evidence>
<dbReference type="PROSITE" id="PS50850">
    <property type="entry name" value="MFS"/>
    <property type="match status" value="1"/>
</dbReference>
<feature type="transmembrane region" description="Helical" evidence="7">
    <location>
        <begin position="332"/>
        <end position="352"/>
    </location>
</feature>
<keyword evidence="4 7" id="KW-1133">Transmembrane helix</keyword>
<evidence type="ECO:0000256" key="5">
    <source>
        <dbReference type="ARBA" id="ARBA00023136"/>
    </source>
</evidence>
<evidence type="ECO:0000256" key="3">
    <source>
        <dbReference type="ARBA" id="ARBA00022692"/>
    </source>
</evidence>
<organism evidence="9 10">
    <name type="scientific">Lipomyces starkeyi NRRL Y-11557</name>
    <dbReference type="NCBI Taxonomy" id="675824"/>
    <lineage>
        <taxon>Eukaryota</taxon>
        <taxon>Fungi</taxon>
        <taxon>Dikarya</taxon>
        <taxon>Ascomycota</taxon>
        <taxon>Saccharomycotina</taxon>
        <taxon>Lipomycetes</taxon>
        <taxon>Lipomycetales</taxon>
        <taxon>Lipomycetaceae</taxon>
        <taxon>Lipomyces</taxon>
    </lineage>
</organism>
<evidence type="ECO:0000256" key="2">
    <source>
        <dbReference type="ARBA" id="ARBA00022448"/>
    </source>
</evidence>
<comment type="similarity">
    <text evidence="6">Belongs to the major facilitator superfamily. Allantoate permease family.</text>
</comment>
<feature type="transmembrane region" description="Helical" evidence="7">
    <location>
        <begin position="222"/>
        <end position="244"/>
    </location>
</feature>
<dbReference type="FunFam" id="1.20.1250.20:FF:000065">
    <property type="entry name" value="Putative MFS pantothenate transporter"/>
    <property type="match status" value="1"/>
</dbReference>
<dbReference type="Gene3D" id="1.20.1250.20">
    <property type="entry name" value="MFS general substrate transporter like domains"/>
    <property type="match status" value="1"/>
</dbReference>
<dbReference type="GO" id="GO:0016020">
    <property type="term" value="C:membrane"/>
    <property type="evidence" value="ECO:0007669"/>
    <property type="project" value="UniProtKB-SubCell"/>
</dbReference>
<keyword evidence="2" id="KW-0813">Transport</keyword>
<evidence type="ECO:0000313" key="9">
    <source>
        <dbReference type="EMBL" id="ODQ69497.1"/>
    </source>
</evidence>
<dbReference type="InterPro" id="IPR011701">
    <property type="entry name" value="MFS"/>
</dbReference>
<dbReference type="STRING" id="675824.A0A1E3PXF2"/>
<keyword evidence="5 7" id="KW-0472">Membrane</keyword>
<feature type="domain" description="Major facilitator superfamily (MFS) profile" evidence="8">
    <location>
        <begin position="62"/>
        <end position="475"/>
    </location>
</feature>
<sequence length="531" mass="60000">MAEITEKPNSLVERPGTNPATVYKETDKSKKSICIRILSLIWDTAAKPPEEKRFLNKIDGTILVYIMLSYLIKTLDAGNIQTAFVSGMKEDLKLYGQELNLFTTYYNIGFLVASYPAMLMMTWFRPSIVVPTMEILWTVFVMLIAVAKDAKTIYALRFFVGVGESICFPGFGRIIGSWYKPEELAKRTSLFDISGALANMISGYIQAGVYSSLNGRGGLAGWRWLFIIDGVVSLPVAFFGFWALPDYPTTTRARWLNEQERALGVARMEAIGRRAPRKLTVKRTITMWWQFKPWAYMFPFILSGLIATVNYMNLWLKSLGKYTVQEINTLPTIGYAMGMVSAFLLAVVNDALHWRVPCLLITLCFYFLGNLLLGIWNINFHAKFFAYLVPRMGQPLGSFLLVWQTELFQEDAEMRGLLPGLGNAILFAMGAWVPLLIYPTPKAPHFPIGYWVTMAFAIGAALGIVFVHYYHRWDIKRRGMTVNKYGLIIDKKYLTSDETSTRGDLEAYGIIEEMDGAGPEKSAAIIRANEI</sequence>
<dbReference type="PANTHER" id="PTHR43791">
    <property type="entry name" value="PERMEASE-RELATED"/>
    <property type="match status" value="1"/>
</dbReference>
<dbReference type="InterPro" id="IPR020846">
    <property type="entry name" value="MFS_dom"/>
</dbReference>
<proteinExistence type="inferred from homology"/>
<feature type="transmembrane region" description="Helical" evidence="7">
    <location>
        <begin position="416"/>
        <end position="438"/>
    </location>
</feature>
<dbReference type="PANTHER" id="PTHR43791:SF43">
    <property type="entry name" value="MAJOR FACILITATOR SUPERFAMILY (MFS) PROFILE DOMAIN-CONTAINING PROTEIN"/>
    <property type="match status" value="1"/>
</dbReference>
<gene>
    <name evidence="9" type="ORF">LIPSTDRAFT_6694</name>
</gene>
<evidence type="ECO:0000313" key="10">
    <source>
        <dbReference type="Proteomes" id="UP000094385"/>
    </source>
</evidence>
<evidence type="ECO:0000256" key="1">
    <source>
        <dbReference type="ARBA" id="ARBA00004141"/>
    </source>
</evidence>
<feature type="transmembrane region" description="Helical" evidence="7">
    <location>
        <begin position="188"/>
        <end position="210"/>
    </location>
</feature>
<name>A0A1E3PXF2_LIPST</name>
<evidence type="ECO:0000256" key="7">
    <source>
        <dbReference type="SAM" id="Phobius"/>
    </source>
</evidence>
<protein>
    <recommendedName>
        <fullName evidence="8">Major facilitator superfamily (MFS) profile domain-containing protein</fullName>
    </recommendedName>
</protein>
<dbReference type="EMBL" id="KV454303">
    <property type="protein sequence ID" value="ODQ69497.1"/>
    <property type="molecule type" value="Genomic_DNA"/>
</dbReference>